<evidence type="ECO:0000313" key="2">
    <source>
        <dbReference type="EMBL" id="NYJ02925.1"/>
    </source>
</evidence>
<dbReference type="Gene3D" id="2.60.40.2700">
    <property type="match status" value="9"/>
</dbReference>
<dbReference type="RefSeq" id="WP_179669229.1">
    <property type="nucleotide sequence ID" value="NZ_JACCFP010000001.1"/>
</dbReference>
<feature type="domain" description="LTD" evidence="1">
    <location>
        <begin position="27"/>
        <end position="189"/>
    </location>
</feature>
<name>A0A853C580_9ACTN</name>
<accession>A0A853C580</accession>
<evidence type="ECO:0000259" key="1">
    <source>
        <dbReference type="PROSITE" id="PS51841"/>
    </source>
</evidence>
<evidence type="ECO:0000313" key="3">
    <source>
        <dbReference type="Proteomes" id="UP000530424"/>
    </source>
</evidence>
<protein>
    <recommendedName>
        <fullName evidence="1">LTD domain-containing protein</fullName>
    </recommendedName>
</protein>
<comment type="caution">
    <text evidence="2">The sequence shown here is derived from an EMBL/GenBank/DDBJ whole genome shotgun (WGS) entry which is preliminary data.</text>
</comment>
<sequence>MSRRRNLVPFLLALVVGLIGLPFLGLTSPPAAYAGPGDENVRINEISLLSPNTALVELINSGSTTANMNGATVRSGGTSAVLSGNLPPGERLVLAVPLASPTRLVEYFSQSGPPVDSHTWQSFDDPATSFERCLDGTGEWRVSAETTMGFLNCSPLLINEVQVANGAIQVEVINPSSNLVRLDGHVLNNGSSGNTLLLGNLAPGEREVYSVGTSAFNAVYLRDTSGTIDVDRWAWGNEPLPATSWGRCPDGSGAGMDNGLTVTTGVTLDGENACGPLVLNEVITPDGHGGDGRIELHNISTDPVPLAGWTVDPGFGAPFPLAGTLPGGGTSLHVVPMGSSATVRLLKDNNQVDEFTYAAATAATSYGRCPNGTGPFLVAVTATPGAPNDCRTPMTNTGVPTISGDPRVGNVLTASGGTWSPAPDTVSYQWFAEGAPGTPLGSGATYTPTAADRTKSLYVVATPAKPGHVGPSARSTSVTIDFGQFASDLRPSISGTPKVGQTLTVVPGTWTQVPSAVTYAWTVDGDNVGSGTTLVVPSSAALKTVRLTATASRPGYADATATATAGPVALGTFTNTRLPVIQGSLRVGQALTVAEGAWTPDPSVLGYEWYVGNTLVHTGLSYTPTNAQVGSTITAVEIARRPGYEAGRATSPPVTVLSGDFVNNALPTITGTAQVGRTLTAHSGDWTPDPDSSAWQWYADNQLIPGATGATYVPTVDELGEQVTVRETVARTDGSVPPKAATSAPTAKVVPGLFVNDARPTITGVVRVGEELTAHAGDWTPDPVASTWQWYADGNPIAGAAGATYVLTAQELGQRVTVVQTATRPGYVDGKAESVQTAAVLPGIIDNLTLPGVTGDVRAHGTVRASTGTWDPSVVNLAYQWYVDGAAVPGATSDSFVLRASDLGSRVSVRVTAAKPGYNPTTVEAPWVGPVQTCVFRQTQPVEVRGQAVVGTTLEALPGAWAPEPGSTTYQWYADGELIAGATQAGYTLTPAELGERVTVTVTVSKTGCEGATAQSSATGDIEPGTLKTLVKPQIVGDLVVGEELSLEGGEWDADPATLTYQWTRGGVPIPGATDASYTPTSDDVTKWLAVLVIVSAPGYDDLQVVTPAAFPVAPVKSENLVAPSITGGARIGETLTADPGEWSFGPETLVYEWFAGARRIGVGSGPRLVLDDPAWVGEAISVKVTASSEVQPPVSASSERTAAVRKGPAAVEAEFSTTTPKAKRTKVKVDVTVTAPAGLPVTGQVRVLVADRRVLTARLGDGSARITLPVFPAKGERTVVIRYDGSPLLGKAVSKTVVRVR</sequence>
<reference evidence="2 3" key="1">
    <citation type="submission" date="2020-07" db="EMBL/GenBank/DDBJ databases">
        <title>Sequencing the genomes of 1000 actinobacteria strains.</title>
        <authorList>
            <person name="Klenk H.-P."/>
        </authorList>
    </citation>
    <scope>NUCLEOTIDE SEQUENCE [LARGE SCALE GENOMIC DNA]</scope>
    <source>
        <strain evidence="2 3">DSM 103833</strain>
    </source>
</reference>
<dbReference type="EMBL" id="JACCFP010000001">
    <property type="protein sequence ID" value="NYJ02925.1"/>
    <property type="molecule type" value="Genomic_DNA"/>
</dbReference>
<dbReference type="Proteomes" id="UP000530424">
    <property type="component" value="Unassembled WGS sequence"/>
</dbReference>
<keyword evidence="3" id="KW-1185">Reference proteome</keyword>
<proteinExistence type="predicted"/>
<organism evidence="2 3">
    <name type="scientific">Nocardioides thalensis</name>
    <dbReference type="NCBI Taxonomy" id="1914755"/>
    <lineage>
        <taxon>Bacteria</taxon>
        <taxon>Bacillati</taxon>
        <taxon>Actinomycetota</taxon>
        <taxon>Actinomycetes</taxon>
        <taxon>Propionibacteriales</taxon>
        <taxon>Nocardioidaceae</taxon>
        <taxon>Nocardioides</taxon>
    </lineage>
</organism>
<dbReference type="PROSITE" id="PS51841">
    <property type="entry name" value="LTD"/>
    <property type="match status" value="1"/>
</dbReference>
<dbReference type="InterPro" id="IPR001322">
    <property type="entry name" value="Lamin_tail_dom"/>
</dbReference>
<gene>
    <name evidence="2" type="ORF">HNR19_003623</name>
</gene>